<organism evidence="1 2">
    <name type="scientific">Albidovulum aquaemixtae</name>
    <dbReference type="NCBI Taxonomy" id="1542388"/>
    <lineage>
        <taxon>Bacteria</taxon>
        <taxon>Pseudomonadati</taxon>
        <taxon>Pseudomonadota</taxon>
        <taxon>Alphaproteobacteria</taxon>
        <taxon>Rhodobacterales</taxon>
        <taxon>Paracoccaceae</taxon>
        <taxon>Albidovulum</taxon>
    </lineage>
</organism>
<dbReference type="Gene3D" id="3.40.50.300">
    <property type="entry name" value="P-loop containing nucleotide triphosphate hydrolases"/>
    <property type="match status" value="1"/>
</dbReference>
<dbReference type="InterPro" id="IPR027417">
    <property type="entry name" value="P-loop_NTPase"/>
</dbReference>
<proteinExistence type="predicted"/>
<keyword evidence="2" id="KW-1185">Reference proteome</keyword>
<evidence type="ECO:0000313" key="1">
    <source>
        <dbReference type="EMBL" id="SPH18772.1"/>
    </source>
</evidence>
<dbReference type="Proteomes" id="UP000244924">
    <property type="component" value="Unassembled WGS sequence"/>
</dbReference>
<name>A0A2R8B865_9RHOB</name>
<accession>A0A2R8B865</accession>
<dbReference type="AlphaFoldDB" id="A0A2R8B865"/>
<gene>
    <name evidence="1" type="ORF">DEA8626_02316</name>
</gene>
<reference evidence="1 2" key="1">
    <citation type="submission" date="2018-03" db="EMBL/GenBank/DDBJ databases">
        <authorList>
            <person name="Keele B.F."/>
        </authorList>
    </citation>
    <scope>NUCLEOTIDE SEQUENCE [LARGE SCALE GENOMIC DNA]</scope>
    <source>
        <strain evidence="1 2">CECT 8626</strain>
    </source>
</reference>
<evidence type="ECO:0000313" key="2">
    <source>
        <dbReference type="Proteomes" id="UP000244924"/>
    </source>
</evidence>
<dbReference type="EMBL" id="OMOQ01000001">
    <property type="protein sequence ID" value="SPH18772.1"/>
    <property type="molecule type" value="Genomic_DNA"/>
</dbReference>
<sequence>MPSEIVRFAVLRAPRTGPTLLSNHLDLTPGVHCQFELIREHILEFRQLNVKDSDEIARREGDPVGFLQHVFWEADTADHTVARCKRFGQLPRQVARYLADRKLSHWPEQS</sequence>
<protein>
    <submittedName>
        <fullName evidence="1">Uncharacterized protein</fullName>
    </submittedName>
</protein>